<sequence>MWLFACCGRRERAATPEAGVGFGYGCDERTPLIQDSPEEAAAMARRLDEQKMKERLENIVRAKKGNMVNVNSQIPFNLHNQNLNAHHSSSRSNSNSGNSHSNLYYNSYNQPGSRSASCSTLGDDEDDGEIEEERPILNVRLVYQSGMGPVHRGRRASSSRTRGRSGLVRLEESGRRGSEDGVEDRTVEKKEKGQADEDRGAEGEHGDADADLLTPRPPAQIPPWTSNTGADAASPPGEQNTPAPAYPSALTLRLQQAGAISRSWGD</sequence>
<dbReference type="AlphaFoldDB" id="A0A166PWW6"/>
<feature type="compositionally biased region" description="Basic and acidic residues" evidence="1">
    <location>
        <begin position="169"/>
        <end position="208"/>
    </location>
</feature>
<reference evidence="2 3" key="1">
    <citation type="journal article" date="2016" name="Mol. Biol. Evol.">
        <title>Comparative Genomics of Early-Diverging Mushroom-Forming Fungi Provides Insights into the Origins of Lignocellulose Decay Capabilities.</title>
        <authorList>
            <person name="Nagy L.G."/>
            <person name="Riley R."/>
            <person name="Tritt A."/>
            <person name="Adam C."/>
            <person name="Daum C."/>
            <person name="Floudas D."/>
            <person name="Sun H."/>
            <person name="Yadav J.S."/>
            <person name="Pangilinan J."/>
            <person name="Larsson K.H."/>
            <person name="Matsuura K."/>
            <person name="Barry K."/>
            <person name="Labutti K."/>
            <person name="Kuo R."/>
            <person name="Ohm R.A."/>
            <person name="Bhattacharya S.S."/>
            <person name="Shirouzu T."/>
            <person name="Yoshinaga Y."/>
            <person name="Martin F.M."/>
            <person name="Grigoriev I.V."/>
            <person name="Hibbett D.S."/>
        </authorList>
    </citation>
    <scope>NUCLEOTIDE SEQUENCE [LARGE SCALE GENOMIC DNA]</scope>
    <source>
        <strain evidence="2 3">CBS 109695</strain>
    </source>
</reference>
<evidence type="ECO:0000313" key="2">
    <source>
        <dbReference type="EMBL" id="KZP26533.1"/>
    </source>
</evidence>
<dbReference type="Proteomes" id="UP000076532">
    <property type="component" value="Unassembled WGS sequence"/>
</dbReference>
<gene>
    <name evidence="2" type="ORF">FIBSPDRAFT_854847</name>
</gene>
<feature type="region of interest" description="Disordered" evidence="1">
    <location>
        <begin position="83"/>
        <end position="135"/>
    </location>
</feature>
<protein>
    <submittedName>
        <fullName evidence="2">Uncharacterized protein</fullName>
    </submittedName>
</protein>
<feature type="compositionally biased region" description="Basic residues" evidence="1">
    <location>
        <begin position="151"/>
        <end position="163"/>
    </location>
</feature>
<evidence type="ECO:0000313" key="3">
    <source>
        <dbReference type="Proteomes" id="UP000076532"/>
    </source>
</evidence>
<dbReference type="STRING" id="436010.A0A166PWW6"/>
<feature type="compositionally biased region" description="Polar residues" evidence="1">
    <location>
        <begin position="110"/>
        <end position="120"/>
    </location>
</feature>
<feature type="compositionally biased region" description="Low complexity" evidence="1">
    <location>
        <begin position="83"/>
        <end position="109"/>
    </location>
</feature>
<dbReference type="OrthoDB" id="3227079at2759"/>
<feature type="region of interest" description="Disordered" evidence="1">
    <location>
        <begin position="148"/>
        <end position="247"/>
    </location>
</feature>
<proteinExistence type="predicted"/>
<keyword evidence="3" id="KW-1185">Reference proteome</keyword>
<evidence type="ECO:0000256" key="1">
    <source>
        <dbReference type="SAM" id="MobiDB-lite"/>
    </source>
</evidence>
<feature type="compositionally biased region" description="Acidic residues" evidence="1">
    <location>
        <begin position="122"/>
        <end position="132"/>
    </location>
</feature>
<accession>A0A166PWW6</accession>
<name>A0A166PWW6_9AGAM</name>
<organism evidence="2 3">
    <name type="scientific">Athelia psychrophila</name>
    <dbReference type="NCBI Taxonomy" id="1759441"/>
    <lineage>
        <taxon>Eukaryota</taxon>
        <taxon>Fungi</taxon>
        <taxon>Dikarya</taxon>
        <taxon>Basidiomycota</taxon>
        <taxon>Agaricomycotina</taxon>
        <taxon>Agaricomycetes</taxon>
        <taxon>Agaricomycetidae</taxon>
        <taxon>Atheliales</taxon>
        <taxon>Atheliaceae</taxon>
        <taxon>Athelia</taxon>
    </lineage>
</organism>
<dbReference type="EMBL" id="KV417514">
    <property type="protein sequence ID" value="KZP26533.1"/>
    <property type="molecule type" value="Genomic_DNA"/>
</dbReference>